<evidence type="ECO:0000313" key="1">
    <source>
        <dbReference type="EMBL" id="SPE20238.1"/>
    </source>
</evidence>
<accession>A0A2N9LAE8</accession>
<evidence type="ECO:0000313" key="2">
    <source>
        <dbReference type="Proteomes" id="UP000239735"/>
    </source>
</evidence>
<sequence>MGGAKRFQGLTATLAVNLVLEISLDIEYSVL</sequence>
<gene>
    <name evidence="1" type="ORF">SBA5_290092</name>
</gene>
<protein>
    <submittedName>
        <fullName evidence="1">Uncharacterized protein</fullName>
    </submittedName>
</protein>
<dbReference type="AlphaFoldDB" id="A0A2N9LAE8"/>
<proteinExistence type="predicted"/>
<reference evidence="2" key="1">
    <citation type="submission" date="2018-02" db="EMBL/GenBank/DDBJ databases">
        <authorList>
            <person name="Hausmann B."/>
        </authorList>
    </citation>
    <scope>NUCLEOTIDE SEQUENCE [LARGE SCALE GENOMIC DNA]</scope>
    <source>
        <strain evidence="2">Peat soil MAG SbA5</strain>
    </source>
</reference>
<dbReference type="EMBL" id="OKRB01000085">
    <property type="protein sequence ID" value="SPE20238.1"/>
    <property type="molecule type" value="Genomic_DNA"/>
</dbReference>
<name>A0A2N9LAE8_9BACT</name>
<dbReference type="Proteomes" id="UP000239735">
    <property type="component" value="Unassembled WGS sequence"/>
</dbReference>
<organism evidence="1 2">
    <name type="scientific">Candidatus Sulfuritelmatomonas gaucii</name>
    <dbReference type="NCBI Taxonomy" id="2043161"/>
    <lineage>
        <taxon>Bacteria</taxon>
        <taxon>Pseudomonadati</taxon>
        <taxon>Acidobacteriota</taxon>
        <taxon>Terriglobia</taxon>
        <taxon>Terriglobales</taxon>
        <taxon>Acidobacteriaceae</taxon>
        <taxon>Candidatus Sulfuritelmatomonas</taxon>
    </lineage>
</organism>